<evidence type="ECO:0000313" key="4">
    <source>
        <dbReference type="Proteomes" id="UP000182108"/>
    </source>
</evidence>
<dbReference type="EMBL" id="CYHH01000001">
    <property type="protein sequence ID" value="CUB04987.1"/>
    <property type="molecule type" value="Genomic_DNA"/>
</dbReference>
<evidence type="ECO:0000259" key="2">
    <source>
        <dbReference type="Pfam" id="PF17680"/>
    </source>
</evidence>
<feature type="domain" description="FlgO" evidence="2">
    <location>
        <begin position="40"/>
        <end position="160"/>
    </location>
</feature>
<accession>A0A0K6INU6</accession>
<organism evidence="3 4">
    <name type="scientific">Tepidiphilus thermophilus</name>
    <dbReference type="NCBI Taxonomy" id="876478"/>
    <lineage>
        <taxon>Bacteria</taxon>
        <taxon>Pseudomonadati</taxon>
        <taxon>Pseudomonadota</taxon>
        <taxon>Hydrogenophilia</taxon>
        <taxon>Hydrogenophilales</taxon>
        <taxon>Hydrogenophilaceae</taxon>
        <taxon>Tepidiphilus</taxon>
    </lineage>
</organism>
<dbReference type="RefSeq" id="WP_055422542.1">
    <property type="nucleotide sequence ID" value="NZ_CYHH01000001.1"/>
</dbReference>
<sequence length="182" mass="19787">MTFRFSATAAALLTAGLLSACSLAPTASMCREATENELGRMARQTCPRGGSVIIPDFVEVDGYRTGRFGKALGEAFGLAWSRHCAAPMRQVEVGEHLSLDEDGLRLLTRDPESIRQDIVIDRYALVGTYRRVGEALQLGVRRIDLVDGTVRAAASGQIPERCFGAEPTRRGSKEKLRTTVSD</sequence>
<dbReference type="PROSITE" id="PS51257">
    <property type="entry name" value="PROKAR_LIPOPROTEIN"/>
    <property type="match status" value="1"/>
</dbReference>
<dbReference type="Proteomes" id="UP000182108">
    <property type="component" value="Unassembled WGS sequence"/>
</dbReference>
<name>A0A0K6INU6_9PROT</name>
<protein>
    <recommendedName>
        <fullName evidence="2">FlgO domain-containing protein</fullName>
    </recommendedName>
</protein>
<dbReference type="OrthoDB" id="5297923at2"/>
<evidence type="ECO:0000313" key="3">
    <source>
        <dbReference type="EMBL" id="CUB04987.1"/>
    </source>
</evidence>
<dbReference type="InterPro" id="IPR041215">
    <property type="entry name" value="FlgO_dom"/>
</dbReference>
<gene>
    <name evidence="3" type="ORF">Ga0061068_101156</name>
</gene>
<keyword evidence="4" id="KW-1185">Reference proteome</keyword>
<dbReference type="AlphaFoldDB" id="A0A0K6INU6"/>
<feature type="chain" id="PRO_5005505681" description="FlgO domain-containing protein" evidence="1">
    <location>
        <begin position="21"/>
        <end position="182"/>
    </location>
</feature>
<keyword evidence="1" id="KW-0732">Signal</keyword>
<feature type="signal peptide" evidence="1">
    <location>
        <begin position="1"/>
        <end position="20"/>
    </location>
</feature>
<proteinExistence type="predicted"/>
<dbReference type="Pfam" id="PF17680">
    <property type="entry name" value="FlgO"/>
    <property type="match status" value="1"/>
</dbReference>
<evidence type="ECO:0000256" key="1">
    <source>
        <dbReference type="SAM" id="SignalP"/>
    </source>
</evidence>
<reference evidence="4" key="1">
    <citation type="submission" date="2015-08" db="EMBL/GenBank/DDBJ databases">
        <authorList>
            <person name="Babu N.S."/>
            <person name="Beckwith C.J."/>
            <person name="Beseler K.G."/>
            <person name="Brison A."/>
            <person name="Carone J.V."/>
            <person name="Caskin T.P."/>
            <person name="Diamond M."/>
            <person name="Durham M.E."/>
            <person name="Foxe J.M."/>
            <person name="Go M."/>
            <person name="Henderson B.A."/>
            <person name="Jones I.B."/>
            <person name="McGettigan J.A."/>
            <person name="Micheletti S.J."/>
            <person name="Nasrallah M.E."/>
            <person name="Ortiz D."/>
            <person name="Piller C.R."/>
            <person name="Privatt S.R."/>
            <person name="Schneider S.L."/>
            <person name="Sharp S."/>
            <person name="Smith T.C."/>
            <person name="Stanton J.D."/>
            <person name="Ullery H.E."/>
            <person name="Wilson R.J."/>
            <person name="Serrano M.G."/>
            <person name="Buck G."/>
            <person name="Lee V."/>
            <person name="Wang Y."/>
            <person name="Carvalho R."/>
            <person name="Voegtly L."/>
            <person name="Shi R."/>
            <person name="Duckworth R."/>
            <person name="Johnson A."/>
            <person name="Loviza R."/>
            <person name="Walstead R."/>
            <person name="Shah Z."/>
            <person name="Kiflezghi M."/>
            <person name="Wade K."/>
            <person name="Ball S.L."/>
            <person name="Bradley K.W."/>
            <person name="Asai D.J."/>
            <person name="Bowman C.A."/>
            <person name="Russell D.A."/>
            <person name="Pope W.H."/>
            <person name="Jacobs-Sera D."/>
            <person name="Hendrix R.W."/>
            <person name="Hatfull G.F."/>
        </authorList>
    </citation>
    <scope>NUCLEOTIDE SEQUENCE [LARGE SCALE GENOMIC DNA]</scope>
    <source>
        <strain evidence="4">JCM 19170</strain>
    </source>
</reference>